<dbReference type="RefSeq" id="XP_022763764.1">
    <property type="nucleotide sequence ID" value="XM_022908029.1"/>
</dbReference>
<keyword evidence="3" id="KW-0677">Repeat</keyword>
<dbReference type="InterPro" id="IPR032675">
    <property type="entry name" value="LRR_dom_sf"/>
</dbReference>
<proteinExistence type="predicted"/>
<dbReference type="AlphaFoldDB" id="A0A6P6AFW5"/>
<evidence type="ECO:0000256" key="1">
    <source>
        <dbReference type="ARBA" id="ARBA00022614"/>
    </source>
</evidence>
<evidence type="ECO:0000256" key="3">
    <source>
        <dbReference type="ARBA" id="ARBA00022737"/>
    </source>
</evidence>
<dbReference type="Proteomes" id="UP000515121">
    <property type="component" value="Unplaced"/>
</dbReference>
<gene>
    <name evidence="5" type="primary">LOC111309130</name>
</gene>
<dbReference type="Pfam" id="PF13855">
    <property type="entry name" value="LRR_8"/>
    <property type="match status" value="1"/>
</dbReference>
<dbReference type="InterPro" id="IPR001611">
    <property type="entry name" value="Leu-rich_rpt"/>
</dbReference>
<organism evidence="4 5">
    <name type="scientific">Durio zibethinus</name>
    <name type="common">Durian</name>
    <dbReference type="NCBI Taxonomy" id="66656"/>
    <lineage>
        <taxon>Eukaryota</taxon>
        <taxon>Viridiplantae</taxon>
        <taxon>Streptophyta</taxon>
        <taxon>Embryophyta</taxon>
        <taxon>Tracheophyta</taxon>
        <taxon>Spermatophyta</taxon>
        <taxon>Magnoliopsida</taxon>
        <taxon>eudicotyledons</taxon>
        <taxon>Gunneridae</taxon>
        <taxon>Pentapetalae</taxon>
        <taxon>rosids</taxon>
        <taxon>malvids</taxon>
        <taxon>Malvales</taxon>
        <taxon>Malvaceae</taxon>
        <taxon>Helicteroideae</taxon>
        <taxon>Durio</taxon>
    </lineage>
</organism>
<dbReference type="FunFam" id="3.80.10.10:FF:000383">
    <property type="entry name" value="Leucine-rich repeat receptor protein kinase EMS1"/>
    <property type="match status" value="1"/>
</dbReference>
<accession>A0A6P6AFW5</accession>
<evidence type="ECO:0000313" key="5">
    <source>
        <dbReference type="RefSeq" id="XP_022763764.1"/>
    </source>
</evidence>
<dbReference type="OrthoDB" id="406235at2759"/>
<sequence>MLFLRQSSDLGNANLSGQLVPQIGQLMNLQYLGLYRNNISGIIPEELGNLINLVSLDLSLNALTGNIPTSLGKLPKLRILCIKNIGLKDGLQQRVFHGLHRTTSLFSSVLAPCESPNEVKVQQKKIQLKMRDCLSIGYTFTLS</sequence>
<keyword evidence="2" id="KW-0732">Signal</keyword>
<evidence type="ECO:0000256" key="2">
    <source>
        <dbReference type="ARBA" id="ARBA00022729"/>
    </source>
</evidence>
<evidence type="ECO:0000313" key="4">
    <source>
        <dbReference type="Proteomes" id="UP000515121"/>
    </source>
</evidence>
<dbReference type="SUPFAM" id="SSF52058">
    <property type="entry name" value="L domain-like"/>
    <property type="match status" value="1"/>
</dbReference>
<keyword evidence="4" id="KW-1185">Reference proteome</keyword>
<dbReference type="KEGG" id="dzi:111309130"/>
<protein>
    <submittedName>
        <fullName evidence="5">Somatic embryogenesis receptor kinase 2-like</fullName>
    </submittedName>
</protein>
<dbReference type="Gene3D" id="3.80.10.10">
    <property type="entry name" value="Ribonuclease Inhibitor"/>
    <property type="match status" value="1"/>
</dbReference>
<name>A0A6P6AFW5_DURZI</name>
<keyword evidence="1" id="KW-0433">Leucine-rich repeat</keyword>
<dbReference type="GeneID" id="111309130"/>
<dbReference type="PANTHER" id="PTHR47988">
    <property type="entry name" value="SOMATIC EMBRYOGENESIS RECEPTOR KINASE 1"/>
    <property type="match status" value="1"/>
</dbReference>
<reference evidence="5" key="1">
    <citation type="submission" date="2025-08" db="UniProtKB">
        <authorList>
            <consortium name="RefSeq"/>
        </authorList>
    </citation>
    <scope>IDENTIFICATION</scope>
    <source>
        <tissue evidence="5">Fruit stalk</tissue>
    </source>
</reference>